<accession>A0A8G2FDJ8</accession>
<dbReference type="Proteomes" id="UP000186308">
    <property type="component" value="Unassembled WGS sequence"/>
</dbReference>
<dbReference type="AlphaFoldDB" id="A0A8G2FDJ8"/>
<feature type="domain" description="XdhC Rossmann" evidence="1">
    <location>
        <begin position="81"/>
        <end position="226"/>
    </location>
</feature>
<evidence type="ECO:0000313" key="3">
    <source>
        <dbReference type="Proteomes" id="UP000186308"/>
    </source>
</evidence>
<proteinExistence type="predicted"/>
<gene>
    <name evidence="2" type="ORF">SAMN05421828_11131</name>
</gene>
<keyword evidence="3" id="KW-1185">Reference proteome</keyword>
<dbReference type="EMBL" id="FTNE01000011">
    <property type="protein sequence ID" value="SIQ88897.1"/>
    <property type="molecule type" value="Genomic_DNA"/>
</dbReference>
<dbReference type="Gene3D" id="3.40.50.720">
    <property type="entry name" value="NAD(P)-binding Rossmann-like Domain"/>
    <property type="match status" value="1"/>
</dbReference>
<dbReference type="PANTHER" id="PTHR30388:SF6">
    <property type="entry name" value="XANTHINE DEHYDROGENASE SUBUNIT A-RELATED"/>
    <property type="match status" value="1"/>
</dbReference>
<evidence type="ECO:0000259" key="1">
    <source>
        <dbReference type="Pfam" id="PF13478"/>
    </source>
</evidence>
<sequence>MLVRAGDTEGSIGGGQLEYGAVATARRWLAAWRDDPASATAVSETAALGPQLGQCCGGVVSLRYLPWFASDLPPEPALFHLQLHGAGHVGRALVAVLAALPCSIDWIDCREEAMPAYDFRGAARIERRLVVDPACAVADAPAGSLFLVMTHSHALDAEITAAALQRGDAAYVGLIGSATKRARFEHRWRRQGFSQSVIERLTCPIGVAGIAGKQPAVLALAIAAQLLQACPSQPGTASIAPILAAAGCETCGTTASCGAQTE</sequence>
<dbReference type="InterPro" id="IPR052698">
    <property type="entry name" value="MoCofactor_Util/Proc"/>
</dbReference>
<dbReference type="PANTHER" id="PTHR30388">
    <property type="entry name" value="ALDEHYDE OXIDOREDUCTASE MOLYBDENUM COFACTOR ASSEMBLY PROTEIN"/>
    <property type="match status" value="1"/>
</dbReference>
<dbReference type="InterPro" id="IPR014308">
    <property type="entry name" value="Xanthine_DH_XdhC"/>
</dbReference>
<dbReference type="InterPro" id="IPR027051">
    <property type="entry name" value="XdhC_Rossmann_dom"/>
</dbReference>
<protein>
    <submittedName>
        <fullName evidence="2">Molybdenum cofactor sulfurylase</fullName>
    </submittedName>
</protein>
<name>A0A8G2FDJ8_ACIRU</name>
<reference evidence="2 3" key="1">
    <citation type="submission" date="2017-01" db="EMBL/GenBank/DDBJ databases">
        <authorList>
            <person name="Varghese N."/>
            <person name="Submissions S."/>
        </authorList>
    </citation>
    <scope>NUCLEOTIDE SEQUENCE [LARGE SCALE GENOMIC DNA]</scope>
    <source>
        <strain evidence="2 3">ATCC 35905</strain>
    </source>
</reference>
<comment type="caution">
    <text evidence="2">The sequence shown here is derived from an EMBL/GenBank/DDBJ whole genome shotgun (WGS) entry which is preliminary data.</text>
</comment>
<organism evidence="2 3">
    <name type="scientific">Acidiphilium rubrum</name>
    <dbReference type="NCBI Taxonomy" id="526"/>
    <lineage>
        <taxon>Bacteria</taxon>
        <taxon>Pseudomonadati</taxon>
        <taxon>Pseudomonadota</taxon>
        <taxon>Alphaproteobacteria</taxon>
        <taxon>Acetobacterales</taxon>
        <taxon>Acidocellaceae</taxon>
        <taxon>Acidiphilium</taxon>
    </lineage>
</organism>
<dbReference type="Pfam" id="PF13478">
    <property type="entry name" value="XdhC_C"/>
    <property type="match status" value="1"/>
</dbReference>
<dbReference type="NCBIfam" id="TIGR02964">
    <property type="entry name" value="xanthine_xdhC"/>
    <property type="match status" value="1"/>
</dbReference>
<evidence type="ECO:0000313" key="2">
    <source>
        <dbReference type="EMBL" id="SIQ88897.1"/>
    </source>
</evidence>